<evidence type="ECO:0000313" key="1">
    <source>
        <dbReference type="EMBL" id="GIY19004.1"/>
    </source>
</evidence>
<proteinExistence type="predicted"/>
<gene>
    <name evidence="1" type="ORF">CDAR_556821</name>
</gene>
<protein>
    <submittedName>
        <fullName evidence="1">Uncharacterized protein</fullName>
    </submittedName>
</protein>
<name>A0AAV4RDA5_9ARAC</name>
<sequence>MTPSLDRERVQKLSEDGLEGFSGGFQLVGEQTVEGWEIYGSAEQCCSKRENDFYVDRVVWGVAALRTEMERLYSWFGDLKNASFSISCGQNVVL</sequence>
<reference evidence="1 2" key="1">
    <citation type="submission" date="2021-06" db="EMBL/GenBank/DDBJ databases">
        <title>Caerostris darwini draft genome.</title>
        <authorList>
            <person name="Kono N."/>
            <person name="Arakawa K."/>
        </authorList>
    </citation>
    <scope>NUCLEOTIDE SEQUENCE [LARGE SCALE GENOMIC DNA]</scope>
</reference>
<organism evidence="1 2">
    <name type="scientific">Caerostris darwini</name>
    <dbReference type="NCBI Taxonomy" id="1538125"/>
    <lineage>
        <taxon>Eukaryota</taxon>
        <taxon>Metazoa</taxon>
        <taxon>Ecdysozoa</taxon>
        <taxon>Arthropoda</taxon>
        <taxon>Chelicerata</taxon>
        <taxon>Arachnida</taxon>
        <taxon>Araneae</taxon>
        <taxon>Araneomorphae</taxon>
        <taxon>Entelegynae</taxon>
        <taxon>Araneoidea</taxon>
        <taxon>Araneidae</taxon>
        <taxon>Caerostris</taxon>
    </lineage>
</organism>
<keyword evidence="2" id="KW-1185">Reference proteome</keyword>
<dbReference type="Proteomes" id="UP001054837">
    <property type="component" value="Unassembled WGS sequence"/>
</dbReference>
<comment type="caution">
    <text evidence="1">The sequence shown here is derived from an EMBL/GenBank/DDBJ whole genome shotgun (WGS) entry which is preliminary data.</text>
</comment>
<evidence type="ECO:0000313" key="2">
    <source>
        <dbReference type="Proteomes" id="UP001054837"/>
    </source>
</evidence>
<dbReference type="AlphaFoldDB" id="A0AAV4RDA5"/>
<accession>A0AAV4RDA5</accession>
<dbReference type="EMBL" id="BPLQ01005998">
    <property type="protein sequence ID" value="GIY19004.1"/>
    <property type="molecule type" value="Genomic_DNA"/>
</dbReference>